<dbReference type="InterPro" id="IPR011013">
    <property type="entry name" value="Gal_mutarotase_sf_dom"/>
</dbReference>
<keyword evidence="6 8" id="KW-0413">Isomerase</keyword>
<reference evidence="12 13" key="2">
    <citation type="journal article" date="2011" name="ISME J.">
        <title>RNA-seq reveals cooperative metabolic interactions between two termite-gut spirochete species in co-culture.</title>
        <authorList>
            <person name="Rosenthal A.Z."/>
            <person name="Matson E.G."/>
            <person name="Eldar A."/>
            <person name="Leadbetter J.R."/>
        </authorList>
    </citation>
    <scope>NUCLEOTIDE SEQUENCE [LARGE SCALE GENOMIC DNA]</scope>
    <source>
        <strain evidence="13">ATCC BAA-888 / DSM 13862 / ZAS-9</strain>
    </source>
</reference>
<dbReference type="eggNOG" id="COG2017">
    <property type="taxonomic scope" value="Bacteria"/>
</dbReference>
<name>F5YFI0_LEAAZ</name>
<evidence type="ECO:0000256" key="7">
    <source>
        <dbReference type="ARBA" id="ARBA00023277"/>
    </source>
</evidence>
<evidence type="ECO:0000256" key="10">
    <source>
        <dbReference type="PIRSR" id="PIRSR005096-2"/>
    </source>
</evidence>
<dbReference type="KEGG" id="taz:TREAZ_0097"/>
<feature type="active site" description="Proton acceptor" evidence="9">
    <location>
        <position position="309"/>
    </location>
</feature>
<dbReference type="PANTHER" id="PTHR10091:SF0">
    <property type="entry name" value="GALACTOSE MUTAROTASE"/>
    <property type="match status" value="1"/>
</dbReference>
<evidence type="ECO:0000256" key="5">
    <source>
        <dbReference type="ARBA" id="ARBA00014165"/>
    </source>
</evidence>
<evidence type="ECO:0000256" key="9">
    <source>
        <dbReference type="PIRSR" id="PIRSR005096-1"/>
    </source>
</evidence>
<dbReference type="UniPathway" id="UPA00242"/>
<evidence type="ECO:0000256" key="3">
    <source>
        <dbReference type="ARBA" id="ARBA00006206"/>
    </source>
</evidence>
<dbReference type="InterPro" id="IPR015443">
    <property type="entry name" value="Aldose_1-epimerase"/>
</dbReference>
<evidence type="ECO:0000256" key="11">
    <source>
        <dbReference type="PIRSR" id="PIRSR005096-3"/>
    </source>
</evidence>
<sequence length="343" mass="37188">MKVIKKTFGMLSDGQKVHLYTLRAGDLSLSISTLGATWTSLIVPSRKTGKEDILLGYSTLSGYTGVNPYMGATIGRVGNRVGNGVFSLGGVNYKLYKNDGAHSLHGGRHGFDKQVWDAEAYEERDGIFIRFQLESPDGDEGYPGKLKASVSYGLSKSNELIVDYEAKVDAPCPINLTNHSYFNLAGEGKGDILSHELTLNSSAYVGVNDVLIPTGKLVPVDGGPFDFRARKPVNRDLAAAGGGYDHCFVVDGKAGELRPCAEVFEATSGRTMKLSTTQPGVQFYTGNFLAGNSGKLGSVYNKHYGFCLETQHFPDSPNHSEFPSAIFGPDRDYHEKAVFGFLW</sequence>
<dbReference type="GO" id="GO:0033499">
    <property type="term" value="P:galactose catabolic process via UDP-galactose, Leloir pathway"/>
    <property type="evidence" value="ECO:0007669"/>
    <property type="project" value="TreeGrafter"/>
</dbReference>
<dbReference type="PANTHER" id="PTHR10091">
    <property type="entry name" value="ALDOSE-1-EPIMERASE"/>
    <property type="match status" value="1"/>
</dbReference>
<gene>
    <name evidence="12" type="ordered locus">TREAZ_0097</name>
</gene>
<feature type="binding site" evidence="10">
    <location>
        <position position="245"/>
    </location>
    <ligand>
        <name>beta-D-galactose</name>
        <dbReference type="ChEBI" id="CHEBI:27667"/>
    </ligand>
</feature>
<evidence type="ECO:0000313" key="12">
    <source>
        <dbReference type="EMBL" id="AEF80819.1"/>
    </source>
</evidence>
<proteinExistence type="inferred from homology"/>
<evidence type="ECO:0000256" key="4">
    <source>
        <dbReference type="ARBA" id="ARBA00013185"/>
    </source>
</evidence>
<dbReference type="EMBL" id="CP001841">
    <property type="protein sequence ID" value="AEF80819.1"/>
    <property type="molecule type" value="Genomic_DNA"/>
</dbReference>
<keyword evidence="13" id="KW-1185">Reference proteome</keyword>
<dbReference type="GO" id="GO:0030246">
    <property type="term" value="F:carbohydrate binding"/>
    <property type="evidence" value="ECO:0007669"/>
    <property type="project" value="InterPro"/>
</dbReference>
<evidence type="ECO:0000313" key="13">
    <source>
        <dbReference type="Proteomes" id="UP000009222"/>
    </source>
</evidence>
<accession>F5YFI0</accession>
<dbReference type="EC" id="5.1.3.3" evidence="4 8"/>
<dbReference type="InterPro" id="IPR018052">
    <property type="entry name" value="Ald1_epimerase_CS"/>
</dbReference>
<organism evidence="12 13">
    <name type="scientific">Leadbettera azotonutricia (strain ATCC BAA-888 / DSM 13862 / ZAS-9)</name>
    <name type="common">Treponema azotonutricium</name>
    <dbReference type="NCBI Taxonomy" id="545695"/>
    <lineage>
        <taxon>Bacteria</taxon>
        <taxon>Pseudomonadati</taxon>
        <taxon>Spirochaetota</taxon>
        <taxon>Spirochaetia</taxon>
        <taxon>Spirochaetales</taxon>
        <taxon>Breznakiellaceae</taxon>
        <taxon>Leadbettera</taxon>
    </lineage>
</organism>
<dbReference type="NCBIfam" id="NF008277">
    <property type="entry name" value="PRK11055.1"/>
    <property type="match status" value="1"/>
</dbReference>
<dbReference type="RefSeq" id="WP_015711825.1">
    <property type="nucleotide sequence ID" value="NC_015577.1"/>
</dbReference>
<comment type="pathway">
    <text evidence="2 8">Carbohydrate metabolism; hexose metabolism.</text>
</comment>
<feature type="active site" description="Proton donor" evidence="9">
    <location>
        <position position="179"/>
    </location>
</feature>
<protein>
    <recommendedName>
        <fullName evidence="5 8">Aldose 1-epimerase</fullName>
        <ecNumber evidence="4 8">5.1.3.3</ecNumber>
    </recommendedName>
</protein>
<keyword evidence="7 8" id="KW-0119">Carbohydrate metabolism</keyword>
<comment type="similarity">
    <text evidence="3 8">Belongs to the aldose epimerase family.</text>
</comment>
<dbReference type="GO" id="GO:0006006">
    <property type="term" value="P:glucose metabolic process"/>
    <property type="evidence" value="ECO:0007669"/>
    <property type="project" value="TreeGrafter"/>
</dbReference>
<feature type="binding site" evidence="11">
    <location>
        <begin position="179"/>
        <end position="181"/>
    </location>
    <ligand>
        <name>beta-D-galactose</name>
        <dbReference type="ChEBI" id="CHEBI:27667"/>
    </ligand>
</feature>
<dbReference type="InterPro" id="IPR047215">
    <property type="entry name" value="Galactose_mutarotase-like"/>
</dbReference>
<feature type="binding site" evidence="11">
    <location>
        <begin position="79"/>
        <end position="80"/>
    </location>
    <ligand>
        <name>beta-D-galactose</name>
        <dbReference type="ChEBI" id="CHEBI:27667"/>
    </ligand>
</feature>
<dbReference type="PIRSF" id="PIRSF005096">
    <property type="entry name" value="GALM"/>
    <property type="match status" value="1"/>
</dbReference>
<evidence type="ECO:0000256" key="6">
    <source>
        <dbReference type="ARBA" id="ARBA00023235"/>
    </source>
</evidence>
<dbReference type="STRING" id="545695.TREAZ_0097"/>
<dbReference type="Pfam" id="PF01263">
    <property type="entry name" value="Aldose_epim"/>
    <property type="match status" value="1"/>
</dbReference>
<dbReference type="SUPFAM" id="SSF74650">
    <property type="entry name" value="Galactose mutarotase-like"/>
    <property type="match status" value="1"/>
</dbReference>
<comment type="catalytic activity">
    <reaction evidence="1 8">
        <text>alpha-D-glucose = beta-D-glucose</text>
        <dbReference type="Rhea" id="RHEA:10264"/>
        <dbReference type="ChEBI" id="CHEBI:15903"/>
        <dbReference type="ChEBI" id="CHEBI:17925"/>
        <dbReference type="EC" id="5.1.3.3"/>
    </reaction>
</comment>
<evidence type="ECO:0000256" key="8">
    <source>
        <dbReference type="PIRNR" id="PIRNR005096"/>
    </source>
</evidence>
<dbReference type="PROSITE" id="PS00545">
    <property type="entry name" value="ALDOSE_1_EPIMERASE"/>
    <property type="match status" value="1"/>
</dbReference>
<evidence type="ECO:0000256" key="2">
    <source>
        <dbReference type="ARBA" id="ARBA00005028"/>
    </source>
</evidence>
<dbReference type="AlphaFoldDB" id="F5YFI0"/>
<dbReference type="Proteomes" id="UP000009222">
    <property type="component" value="Chromosome"/>
</dbReference>
<evidence type="ECO:0000256" key="1">
    <source>
        <dbReference type="ARBA" id="ARBA00001614"/>
    </source>
</evidence>
<dbReference type="CDD" id="cd09019">
    <property type="entry name" value="galactose_mutarotase_like"/>
    <property type="match status" value="1"/>
</dbReference>
<dbReference type="HOGENOM" id="CLU_031753_1_0_12"/>
<dbReference type="InterPro" id="IPR014718">
    <property type="entry name" value="GH-type_carb-bd"/>
</dbReference>
<dbReference type="InParanoid" id="F5YFI0"/>
<dbReference type="GO" id="GO:0004034">
    <property type="term" value="F:aldose 1-epimerase activity"/>
    <property type="evidence" value="ECO:0007669"/>
    <property type="project" value="UniProtKB-EC"/>
</dbReference>
<reference evidence="13" key="1">
    <citation type="submission" date="2009-12" db="EMBL/GenBank/DDBJ databases">
        <title>Complete sequence of Treponema azotonutricium strain ZAS-9.</title>
        <authorList>
            <person name="Tetu S.G."/>
            <person name="Matson E."/>
            <person name="Ren Q."/>
            <person name="Seshadri R."/>
            <person name="Elbourne L."/>
            <person name="Hassan K.A."/>
            <person name="Durkin A."/>
            <person name="Radune D."/>
            <person name="Mohamoud Y."/>
            <person name="Shay R."/>
            <person name="Jin S."/>
            <person name="Zhang X."/>
            <person name="Lucey K."/>
            <person name="Ballor N.R."/>
            <person name="Ottesen E."/>
            <person name="Rosenthal R."/>
            <person name="Allen A."/>
            <person name="Leadbetter J.R."/>
            <person name="Paulsen I.T."/>
        </authorList>
    </citation>
    <scope>NUCLEOTIDE SEQUENCE [LARGE SCALE GENOMIC DNA]</scope>
    <source>
        <strain evidence="13">ATCC BAA-888 / DSM 13862 / ZAS-9</strain>
    </source>
</reference>
<dbReference type="InterPro" id="IPR008183">
    <property type="entry name" value="Aldose_1/G6P_1-epimerase"/>
</dbReference>
<dbReference type="OrthoDB" id="9779408at2"/>
<dbReference type="Gene3D" id="2.70.98.10">
    <property type="match status" value="1"/>
</dbReference>